<feature type="compositionally biased region" description="Polar residues" evidence="3">
    <location>
        <begin position="391"/>
        <end position="404"/>
    </location>
</feature>
<dbReference type="InterPro" id="IPR001452">
    <property type="entry name" value="SH3_domain"/>
</dbReference>
<dbReference type="FunFam" id="2.30.30.40:FF:000035">
    <property type="entry name" value="SH3 domain containing protein"/>
    <property type="match status" value="1"/>
</dbReference>
<dbReference type="STRING" id="764103.G7E372"/>
<dbReference type="PROSITE" id="PS50200">
    <property type="entry name" value="RA"/>
    <property type="match status" value="1"/>
</dbReference>
<evidence type="ECO:0008006" key="8">
    <source>
        <dbReference type="Google" id="ProtNLM"/>
    </source>
</evidence>
<evidence type="ECO:0000256" key="3">
    <source>
        <dbReference type="SAM" id="MobiDB-lite"/>
    </source>
</evidence>
<dbReference type="Gene3D" id="2.30.30.40">
    <property type="entry name" value="SH3 Domains"/>
    <property type="match status" value="1"/>
</dbReference>
<feature type="compositionally biased region" description="Low complexity" evidence="3">
    <location>
        <begin position="1143"/>
        <end position="1153"/>
    </location>
</feature>
<dbReference type="PANTHER" id="PTHR47775:SF1">
    <property type="entry name" value="BUD SITE SELECTION PROTEIN 14"/>
    <property type="match status" value="1"/>
</dbReference>
<proteinExistence type="predicted"/>
<dbReference type="HOGENOM" id="CLU_254237_0_0_1"/>
<dbReference type="InParanoid" id="G7E372"/>
<reference evidence="6 7" key="1">
    <citation type="journal article" date="2011" name="J. Gen. Appl. Microbiol.">
        <title>Draft genome sequencing of the enigmatic basidiomycete Mixia osmundae.</title>
        <authorList>
            <person name="Nishida H."/>
            <person name="Nagatsuka Y."/>
            <person name="Sugiyama J."/>
        </authorList>
    </citation>
    <scope>NUCLEOTIDE SEQUENCE [LARGE SCALE GENOMIC DNA]</scope>
    <source>
        <strain evidence="7">CBS 9802 / IAM 14324 / JCM 22182 / KY 12970</strain>
    </source>
</reference>
<evidence type="ECO:0000256" key="1">
    <source>
        <dbReference type="ARBA" id="ARBA00022443"/>
    </source>
</evidence>
<feature type="domain" description="SH3" evidence="4">
    <location>
        <begin position="82"/>
        <end position="143"/>
    </location>
</feature>
<dbReference type="OrthoDB" id="196165at2759"/>
<dbReference type="GO" id="GO:0007165">
    <property type="term" value="P:signal transduction"/>
    <property type="evidence" value="ECO:0007669"/>
    <property type="project" value="InterPro"/>
</dbReference>
<dbReference type="CDD" id="cd17043">
    <property type="entry name" value="RA"/>
    <property type="match status" value="1"/>
</dbReference>
<protein>
    <recommendedName>
        <fullName evidence="8">SH3 domain-containing protein</fullName>
    </recommendedName>
</protein>
<feature type="compositionally biased region" description="Acidic residues" evidence="3">
    <location>
        <begin position="52"/>
        <end position="68"/>
    </location>
</feature>
<feature type="region of interest" description="Disordered" evidence="3">
    <location>
        <begin position="1219"/>
        <end position="1302"/>
    </location>
</feature>
<dbReference type="eggNOG" id="ENOG502R17J">
    <property type="taxonomic scope" value="Eukaryota"/>
</dbReference>
<feature type="compositionally biased region" description="Low complexity" evidence="3">
    <location>
        <begin position="1096"/>
        <end position="1116"/>
    </location>
</feature>
<feature type="compositionally biased region" description="Polar residues" evidence="3">
    <location>
        <begin position="1227"/>
        <end position="1244"/>
    </location>
</feature>
<dbReference type="SUPFAM" id="SSF54236">
    <property type="entry name" value="Ubiquitin-like"/>
    <property type="match status" value="1"/>
</dbReference>
<accession>G7E372</accession>
<dbReference type="GO" id="GO:0008104">
    <property type="term" value="P:intracellular protein localization"/>
    <property type="evidence" value="ECO:0007669"/>
    <property type="project" value="TreeGrafter"/>
</dbReference>
<feature type="region of interest" description="Disordered" evidence="3">
    <location>
        <begin position="945"/>
        <end position="995"/>
    </location>
</feature>
<evidence type="ECO:0000256" key="2">
    <source>
        <dbReference type="PROSITE-ProRule" id="PRU00192"/>
    </source>
</evidence>
<organism evidence="6 7">
    <name type="scientific">Mixia osmundae (strain CBS 9802 / IAM 14324 / JCM 22182 / KY 12970)</name>
    <dbReference type="NCBI Taxonomy" id="764103"/>
    <lineage>
        <taxon>Eukaryota</taxon>
        <taxon>Fungi</taxon>
        <taxon>Dikarya</taxon>
        <taxon>Basidiomycota</taxon>
        <taxon>Pucciniomycotina</taxon>
        <taxon>Mixiomycetes</taxon>
        <taxon>Mixiales</taxon>
        <taxon>Mixiaceae</taxon>
        <taxon>Mixia</taxon>
    </lineage>
</organism>
<dbReference type="SUPFAM" id="SSF50044">
    <property type="entry name" value="SH3-domain"/>
    <property type="match status" value="1"/>
</dbReference>
<feature type="region of interest" description="Disordered" evidence="3">
    <location>
        <begin position="543"/>
        <end position="580"/>
    </location>
</feature>
<evidence type="ECO:0000313" key="6">
    <source>
        <dbReference type="EMBL" id="GAA97253.1"/>
    </source>
</evidence>
<evidence type="ECO:0000259" key="4">
    <source>
        <dbReference type="PROSITE" id="PS50002"/>
    </source>
</evidence>
<feature type="region of interest" description="Disordered" evidence="3">
    <location>
        <begin position="323"/>
        <end position="528"/>
    </location>
</feature>
<dbReference type="InterPro" id="IPR000159">
    <property type="entry name" value="RA_dom"/>
</dbReference>
<feature type="compositionally biased region" description="Basic and acidic residues" evidence="3">
    <location>
        <begin position="1077"/>
        <end position="1089"/>
    </location>
</feature>
<dbReference type="GO" id="GO:0030950">
    <property type="term" value="P:establishment or maintenance of actin cytoskeleton polarity"/>
    <property type="evidence" value="ECO:0007669"/>
    <property type="project" value="TreeGrafter"/>
</dbReference>
<keyword evidence="1 2" id="KW-0728">SH3 domain</keyword>
<dbReference type="PROSITE" id="PS50002">
    <property type="entry name" value="SH3"/>
    <property type="match status" value="1"/>
</dbReference>
<dbReference type="Proteomes" id="UP000009131">
    <property type="component" value="Unassembled WGS sequence"/>
</dbReference>
<sequence length="1406" mass="151670">MIAVHQNGTLDRATGQQPQQSARNGLGIDTQGAGDQDDEMYYQNREEAQSIMEEDNSPIDEEDEEQFLDELSSSPSIPDDNIDFDLVYALHTFLATVEGQASVVKGDHLTLLDDSNSYWWLVRVLKTQAVGYIPAENIETPFERLARLNKHRNVDISTARQEDHETGPGSAAARTRIISPLSRRKAARTPSPGQGASEPRSVAFTAPTYHEHSGYLEGSDDEEEDYFEDEGEEEDSGEEDAEGEDESREQSQSADSTLIVHSANANGDDTLTSEEDSREDPRTAQVQRLQEQQLHDLAKPVSQPGLLAGAAAAATAGLAAGAVASTESNRRQLGDADFDADETRKVSLTPSIARNSYAAENRTNSPPAERGRGSSRESSRLRHSDSSGYSPENSLTADRSNTADSSTRSFASSSPENSLLDDSSKRPASLKEYRDTKEGRKLRKDKDRKRASDEGLDDANKKKKGILGGLFSSGKKKDKKDRKGDDTGSEESVKVSPTKNLESKPKRRSRSDMAASASSTESSGDMFSTDAALRQQRLEAQQVLSQHGVQRKPGDTQNTFVKQTQQQTLSPPEPSSAKMMRPGSLIGASSNGVDMPMLNVMRVFVGDNIIAESTFKTVLLNTSTTASDLVKQAAQRLRLPAEYLSEYYLTIKEADGDEMDVADSDRPLEIIETLSGAAGTSRDILSVKRSSVGSISSVSSNLSMHPAITRLGNDFSDDSAVKLFINRKMLSASGSKEGSLMIDDAVARRPSHETDGARFALRILIASEDLPDGLAFDPQTDSVVSKAGSSDKDGLPIPPRERILLFPRNANVFEVIETALDRFGIREGVVDGGDEVEDKISKRKSTPRVRYTLAASRSGESESRLNPSSKVLDAYEELPIFKVTDRSSKEMRRRSVDALSAQISSKDIQSSDPSFILRRAQLTKTFGNRPLAVDETELIRQQRQAALQGVRPPPARFASGRSEISQYGTPSDELPPHLREQAGEPPTGRLPSPPSSMHLGEAAAGAVAAGAVAAGASRVIAAHKNAAEGVDVVLKDNSALRSQRDISGDKVRYSYIGADGSEMDVSEIVNKEWSRAGLDSTHDPIRSEVSDNDYLSARSDPGASSADAAATNPAANSEREDNATVAQLRSTPVSIDSRPSQLSSSAPAGGSAHSHTDERVTTPSSRGGDVLEEALHSPSSSQNETLEQRIERVMSKVRNTGTPPLTKNMAAALRLQKRRSDLAERSGSVNSVRPLSPASPTGGRNSPAVEQMLTQRRTTMSSPRGPMGRSHGKQSSVASLRSNRSSNDFGNGLSSNTYTPSTGMSTLATSAAASARMPANGTGGRIIYRTTDLDMQHVVALSQLDALPPAPHRPREPGYDDLFGVDLASDVVLTGQSKRDHDEFLANVSNLEARMTEVLDLLIPSH</sequence>
<comment type="caution">
    <text evidence="6">The sequence shown here is derived from an EMBL/GenBank/DDBJ whole genome shotgun (WGS) entry which is preliminary data.</text>
</comment>
<dbReference type="GO" id="GO:0051286">
    <property type="term" value="C:cell tip"/>
    <property type="evidence" value="ECO:0007669"/>
    <property type="project" value="TreeGrafter"/>
</dbReference>
<feature type="compositionally biased region" description="Polar residues" evidence="3">
    <location>
        <begin position="1124"/>
        <end position="1142"/>
    </location>
</feature>
<feature type="compositionally biased region" description="Polar residues" evidence="3">
    <location>
        <begin position="1"/>
        <end position="23"/>
    </location>
</feature>
<feature type="compositionally biased region" description="Low complexity" evidence="3">
    <location>
        <begin position="405"/>
        <end position="414"/>
    </location>
</feature>
<feature type="compositionally biased region" description="Polar residues" evidence="3">
    <location>
        <begin position="555"/>
        <end position="570"/>
    </location>
</feature>
<feature type="compositionally biased region" description="Polar residues" evidence="3">
    <location>
        <begin position="1252"/>
        <end position="1262"/>
    </location>
</feature>
<dbReference type="InterPro" id="IPR036028">
    <property type="entry name" value="SH3-like_dom_sf"/>
</dbReference>
<feature type="domain" description="Ras-associating" evidence="5">
    <location>
        <begin position="600"/>
        <end position="690"/>
    </location>
</feature>
<dbReference type="SMART" id="SM00326">
    <property type="entry name" value="SH3"/>
    <property type="match status" value="1"/>
</dbReference>
<feature type="compositionally biased region" description="Basic and acidic residues" evidence="3">
    <location>
        <begin position="422"/>
        <end position="453"/>
    </location>
</feature>
<name>G7E372_MIXOS</name>
<dbReference type="EMBL" id="BABT02000117">
    <property type="protein sequence ID" value="GAA97253.1"/>
    <property type="molecule type" value="Genomic_DNA"/>
</dbReference>
<gene>
    <name evidence="6" type="primary">Mo03930</name>
    <name evidence="6" type="ORF">E5Q_03930</name>
</gene>
<feature type="compositionally biased region" description="Polar residues" evidence="3">
    <location>
        <begin position="1288"/>
        <end position="1300"/>
    </location>
</feature>
<feature type="region of interest" description="Disordered" evidence="3">
    <location>
        <begin position="156"/>
        <end position="288"/>
    </location>
</feature>
<keyword evidence="7" id="KW-1185">Reference proteome</keyword>
<dbReference type="GO" id="GO:0015630">
    <property type="term" value="C:microtubule cytoskeleton"/>
    <property type="evidence" value="ECO:0007669"/>
    <property type="project" value="TreeGrafter"/>
</dbReference>
<dbReference type="Gene3D" id="3.10.20.90">
    <property type="entry name" value="Phosphatidylinositol 3-kinase Catalytic Subunit, Chain A, domain 1"/>
    <property type="match status" value="1"/>
</dbReference>
<evidence type="ECO:0000313" key="7">
    <source>
        <dbReference type="Proteomes" id="UP000009131"/>
    </source>
</evidence>
<dbReference type="InterPro" id="IPR053039">
    <property type="entry name" value="Polarity_Bud-Selection_Reg"/>
</dbReference>
<feature type="compositionally biased region" description="Low complexity" evidence="3">
    <location>
        <begin position="1275"/>
        <end position="1287"/>
    </location>
</feature>
<dbReference type="Pfam" id="PF00788">
    <property type="entry name" value="RA"/>
    <property type="match status" value="1"/>
</dbReference>
<dbReference type="PANTHER" id="PTHR47775">
    <property type="entry name" value="BUD SITE SELECTION PROTEIN 14"/>
    <property type="match status" value="1"/>
</dbReference>
<dbReference type="Pfam" id="PF00018">
    <property type="entry name" value="SH3_1"/>
    <property type="match status" value="1"/>
</dbReference>
<evidence type="ECO:0000259" key="5">
    <source>
        <dbReference type="PROSITE" id="PS50200"/>
    </source>
</evidence>
<dbReference type="InterPro" id="IPR029071">
    <property type="entry name" value="Ubiquitin-like_domsf"/>
</dbReference>
<feature type="region of interest" description="Disordered" evidence="3">
    <location>
        <begin position="1"/>
        <end position="75"/>
    </location>
</feature>
<feature type="compositionally biased region" description="Basic and acidic residues" evidence="3">
    <location>
        <begin position="369"/>
        <end position="385"/>
    </location>
</feature>
<feature type="region of interest" description="Disordered" evidence="3">
    <location>
        <begin position="1077"/>
        <end position="1186"/>
    </location>
</feature>
<reference evidence="6 7" key="2">
    <citation type="journal article" date="2012" name="Open Biol.">
        <title>Characteristics of nucleosomes and linker DNA regions on the genome of the basidiomycete Mixia osmundae revealed by mono- and dinucleosome mapping.</title>
        <authorList>
            <person name="Nishida H."/>
            <person name="Kondo S."/>
            <person name="Matsumoto T."/>
            <person name="Suzuki Y."/>
            <person name="Yoshikawa H."/>
            <person name="Taylor T.D."/>
            <person name="Sugiyama J."/>
        </authorList>
    </citation>
    <scope>NUCLEOTIDE SEQUENCE [LARGE SCALE GENOMIC DNA]</scope>
    <source>
        <strain evidence="7">CBS 9802 / IAM 14324 / JCM 22182 / KY 12970</strain>
    </source>
</reference>
<feature type="compositionally biased region" description="Acidic residues" evidence="3">
    <location>
        <begin position="218"/>
        <end position="247"/>
    </location>
</feature>